<evidence type="ECO:0000256" key="1">
    <source>
        <dbReference type="ARBA" id="ARBA00000707"/>
    </source>
</evidence>
<feature type="region of interest" description="Disordered" evidence="8">
    <location>
        <begin position="101"/>
        <end position="122"/>
    </location>
</feature>
<dbReference type="EC" id="3.4.19.12" evidence="3"/>
<keyword evidence="4" id="KW-0645">Protease</keyword>
<dbReference type="PROSITE" id="PS00972">
    <property type="entry name" value="USP_1"/>
    <property type="match status" value="1"/>
</dbReference>
<dbReference type="EMBL" id="JAFCIX010000569">
    <property type="protein sequence ID" value="KAH6587005.1"/>
    <property type="molecule type" value="Genomic_DNA"/>
</dbReference>
<dbReference type="PROSITE" id="PS00973">
    <property type="entry name" value="USP_2"/>
    <property type="match status" value="1"/>
</dbReference>
<evidence type="ECO:0000313" key="11">
    <source>
        <dbReference type="Proteomes" id="UP001648503"/>
    </source>
</evidence>
<dbReference type="PANTHER" id="PTHR21646:SF24">
    <property type="entry name" value="UBIQUITIN CARBOXYL-TERMINAL HYDROLASE"/>
    <property type="match status" value="1"/>
</dbReference>
<evidence type="ECO:0000256" key="4">
    <source>
        <dbReference type="ARBA" id="ARBA00022670"/>
    </source>
</evidence>
<sequence>MVETVSLVNHTPCIDSNSHGDKSTPTYITDTTDTTAGTITTTTTDTDTTTGITTTTDTTDSELLQPRTSSIAVLSHKRTAYDSISPHCKQPSPLIRAGVLESSGSTTTSSSSSGGSSASTALSCTTTVKGHPISIQNIIAPIVSSQSHQTSDSLLCMPLSSARPDLIEKNGITAEDSLVPPVVVTSPIATTTTDDDTAIGNTTIGNTLLSIHSESSVQSLLPTGDVVCTTTSSAQATQALVVLGFQPPSTSVSLSMMDTDRDYDCTKDLDDDTSKNTRNIMANNSLVIRPFGSTGLQNLGNTCFMNSALQCLSHTVPLTAYFLSGQWKNELNTTNPLGMEGRIPTVYAHLIHHLWRTGQDRPKSYSPREFKYTIGERNSTFQGYGQQDSHELLQSLLDGLHEDLNRIQKKEFVQDPEMNEMTEAEFANVSWDAYSKRNDSIIVDLFQAQLKNRTICQICSNVSIKFDPYMYLQVPIPEPQTIFVEITVLSHSLPNASLQSLVPKVVILMIPKASTIRDLKLHAAKLLGWSEQAQSDPAYSMVVDVFQSKVYKVFADSHPASEFSHSDKICITELADPTIDFGLIDHYDTSAPPSLSVQVKTSLALFPTDSSQDNSYRHSSSKCFGNPFAIAVPAHIPLEVPTDSRLVSRQIGIIIYRQAVRSLSRYSTIPLFRRVGSNADLQNATSLSTSVSQNIVPDSVSDSPPLLLASSTHMKQSYGHSAETLNDEDTLPEDESITDAVSVNISTAIQSINSSIDASIDRDPLSPRVRADQHVHHQDLSMIDLGEGWEPLPNLFRVTVKQPEPTHSYNYRYSHGKPTLLYPLAMPDVIMKEAGLSVVEKSAISLNDSDPIHEHSHDSSMADISSSLVPMSATSIDTGDIDHQGPLSPNSEGSDLARDVLNSASITLKPSAVNHSLGSLTTSATTADGLSSNEWCSSYTFSPKTEFILEFENDTAVHLFGEQSIYGQYRPASLSSTQSSTSVFEPVVDEASANSAYKVKMEMKQSKATLYTCLEEFSREEILDGDDTMYCSKCKEHRPISKKLDIYSVPEILVIHLKRFSNGGRHGSHRNKIDIMVDAPMRGLDMSEIVGCGSTLAPDDCLYDLYAVSNHFGGLGGGHYTAYVKNPLNDTWYDCNDSSVSPIHSEKIITEAAYLLLYARRSMPTVKLVPLIYEASERMRKQEQEDEEEEERRRQRDRFTSSAYVSAQPLHSALAHHEISKGLAELESTQREGGDDIGVLSRPGTHMEGSPIYSEVEDVDEDEGRGRGDRSEIWPRSISSSGSLDANTSDNNNDDDEDHRTSICSSRPDERLDFQGQLGAGMDVPSQTSGLFQLDDINDHDVDAVHIPQHRAAGFEFKPIVAMDGRPYNNEGGDDDVMDSVPRSPY</sequence>
<dbReference type="PANTHER" id="PTHR21646">
    <property type="entry name" value="UBIQUITIN CARBOXYL-TERMINAL HYDROLASE"/>
    <property type="match status" value="1"/>
</dbReference>
<comment type="similarity">
    <text evidence="2">Belongs to the peptidase C19 family.</text>
</comment>
<keyword evidence="11" id="KW-1185">Reference proteome</keyword>
<keyword evidence="7" id="KW-0788">Thiol protease</keyword>
<dbReference type="InterPro" id="IPR018200">
    <property type="entry name" value="USP_CS"/>
</dbReference>
<comment type="catalytic activity">
    <reaction evidence="1">
        <text>Thiol-dependent hydrolysis of ester, thioester, amide, peptide and isopeptide bonds formed by the C-terminal Gly of ubiquitin (a 76-residue protein attached to proteins as an intracellular targeting signal).</text>
        <dbReference type="EC" id="3.4.19.12"/>
    </reaction>
</comment>
<keyword evidence="5" id="KW-0833">Ubl conjugation pathway</keyword>
<dbReference type="InterPro" id="IPR028889">
    <property type="entry name" value="USP"/>
</dbReference>
<evidence type="ECO:0000256" key="3">
    <source>
        <dbReference type="ARBA" id="ARBA00012759"/>
    </source>
</evidence>
<protein>
    <recommendedName>
        <fullName evidence="3">ubiquitinyl hydrolase 1</fullName>
        <ecNumber evidence="3">3.4.19.12</ecNumber>
    </recommendedName>
</protein>
<dbReference type="InterPro" id="IPR038765">
    <property type="entry name" value="Papain-like_cys_pep_sf"/>
</dbReference>
<proteinExistence type="inferred from homology"/>
<dbReference type="InterPro" id="IPR050185">
    <property type="entry name" value="Ub_carboxyl-term_hydrolase"/>
</dbReference>
<evidence type="ECO:0000313" key="10">
    <source>
        <dbReference type="EMBL" id="KAH6587005.1"/>
    </source>
</evidence>
<feature type="compositionally biased region" description="Basic and acidic residues" evidence="8">
    <location>
        <begin position="1264"/>
        <end position="1273"/>
    </location>
</feature>
<dbReference type="InterPro" id="IPR001394">
    <property type="entry name" value="Peptidase_C19_UCH"/>
</dbReference>
<feature type="domain" description="USP" evidence="9">
    <location>
        <begin position="294"/>
        <end position="1161"/>
    </location>
</feature>
<evidence type="ECO:0000256" key="8">
    <source>
        <dbReference type="SAM" id="MobiDB-lite"/>
    </source>
</evidence>
<comment type="caution">
    <text evidence="10">The sequence shown here is derived from an EMBL/GenBank/DDBJ whole genome shotgun (WGS) entry which is preliminary data.</text>
</comment>
<organism evidence="10 11">
    <name type="scientific">Batrachochytrium salamandrivorans</name>
    <dbReference type="NCBI Taxonomy" id="1357716"/>
    <lineage>
        <taxon>Eukaryota</taxon>
        <taxon>Fungi</taxon>
        <taxon>Fungi incertae sedis</taxon>
        <taxon>Chytridiomycota</taxon>
        <taxon>Chytridiomycota incertae sedis</taxon>
        <taxon>Chytridiomycetes</taxon>
        <taxon>Rhizophydiales</taxon>
        <taxon>Rhizophydiales incertae sedis</taxon>
        <taxon>Batrachochytrium</taxon>
    </lineage>
</organism>
<evidence type="ECO:0000256" key="2">
    <source>
        <dbReference type="ARBA" id="ARBA00009085"/>
    </source>
</evidence>
<gene>
    <name evidence="10" type="ORF">BASA50_000052</name>
</gene>
<evidence type="ECO:0000256" key="5">
    <source>
        <dbReference type="ARBA" id="ARBA00022786"/>
    </source>
</evidence>
<keyword evidence="6" id="KW-0378">Hydrolase</keyword>
<dbReference type="PROSITE" id="PS50235">
    <property type="entry name" value="USP_3"/>
    <property type="match status" value="1"/>
</dbReference>
<feature type="region of interest" description="Disordered" evidence="8">
    <location>
        <begin position="1366"/>
        <end position="1386"/>
    </location>
</feature>
<feature type="region of interest" description="Disordered" evidence="8">
    <location>
        <begin position="1226"/>
        <end position="1309"/>
    </location>
</feature>
<dbReference type="SUPFAM" id="SSF54001">
    <property type="entry name" value="Cysteine proteinases"/>
    <property type="match status" value="1"/>
</dbReference>
<dbReference type="Pfam" id="PF00443">
    <property type="entry name" value="UCH"/>
    <property type="match status" value="2"/>
</dbReference>
<evidence type="ECO:0000259" key="9">
    <source>
        <dbReference type="PROSITE" id="PS50235"/>
    </source>
</evidence>
<evidence type="ECO:0000256" key="7">
    <source>
        <dbReference type="ARBA" id="ARBA00022807"/>
    </source>
</evidence>
<name>A0ABQ8EV10_9FUNG</name>
<reference evidence="10 11" key="1">
    <citation type="submission" date="2021-02" db="EMBL/GenBank/DDBJ databases">
        <title>Variation within the Batrachochytrium salamandrivorans European outbreak.</title>
        <authorList>
            <person name="Kelly M."/>
            <person name="Pasmans F."/>
            <person name="Shea T.P."/>
            <person name="Munoz J.F."/>
            <person name="Carranza S."/>
            <person name="Cuomo C.A."/>
            <person name="Martel A."/>
        </authorList>
    </citation>
    <scope>NUCLEOTIDE SEQUENCE [LARGE SCALE GENOMIC DNA]</scope>
    <source>
        <strain evidence="10 11">AMFP18/2</strain>
    </source>
</reference>
<dbReference type="CDD" id="cd02674">
    <property type="entry name" value="Peptidase_C19R"/>
    <property type="match status" value="1"/>
</dbReference>
<feature type="region of interest" description="Disordered" evidence="8">
    <location>
        <begin position="1179"/>
        <end position="1205"/>
    </location>
</feature>
<evidence type="ECO:0000256" key="6">
    <source>
        <dbReference type="ARBA" id="ARBA00022801"/>
    </source>
</evidence>
<accession>A0ABQ8EV10</accession>
<feature type="compositionally biased region" description="Low complexity" evidence="8">
    <location>
        <begin position="102"/>
        <end position="122"/>
    </location>
</feature>
<feature type="region of interest" description="Disordered" evidence="8">
    <location>
        <begin position="875"/>
        <end position="895"/>
    </location>
</feature>
<dbReference type="Proteomes" id="UP001648503">
    <property type="component" value="Unassembled WGS sequence"/>
</dbReference>
<dbReference type="Gene3D" id="3.90.70.10">
    <property type="entry name" value="Cysteine proteinases"/>
    <property type="match status" value="2"/>
</dbReference>